<dbReference type="InterPro" id="IPR017746">
    <property type="entry name" value="Cellulose_synthase_operon_BcsQ"/>
</dbReference>
<gene>
    <name evidence="4" type="ORF">G3435_23330</name>
</gene>
<feature type="compositionally biased region" description="Polar residues" evidence="3">
    <location>
        <begin position="202"/>
        <end position="215"/>
    </location>
</feature>
<feature type="non-terminal residue" evidence="4">
    <location>
        <position position="1"/>
    </location>
</feature>
<dbReference type="Gene3D" id="3.40.50.300">
    <property type="entry name" value="P-loop containing nucleotide triphosphate hydrolases"/>
    <property type="match status" value="1"/>
</dbReference>
<evidence type="ECO:0000256" key="1">
    <source>
        <dbReference type="ARBA" id="ARBA00022741"/>
    </source>
</evidence>
<dbReference type="Pfam" id="PF06564">
    <property type="entry name" value="CBP_BcsQ"/>
    <property type="match status" value="1"/>
</dbReference>
<protein>
    <submittedName>
        <fullName evidence="4">AAA family ATPase</fullName>
    </submittedName>
</protein>
<dbReference type="GO" id="GO:0005829">
    <property type="term" value="C:cytosol"/>
    <property type="evidence" value="ECO:0007669"/>
    <property type="project" value="TreeGrafter"/>
</dbReference>
<dbReference type="PANTHER" id="PTHR43384">
    <property type="entry name" value="SEPTUM SITE-DETERMINING PROTEIN MIND HOMOLOG, CHLOROPLASTIC-RELATED"/>
    <property type="match status" value="1"/>
</dbReference>
<evidence type="ECO:0000256" key="2">
    <source>
        <dbReference type="ARBA" id="ARBA00022840"/>
    </source>
</evidence>
<proteinExistence type="predicted"/>
<reference evidence="4 5" key="1">
    <citation type="submission" date="2020-02" db="EMBL/GenBank/DDBJ databases">
        <title>Broccoli isolated Pseudomonas sp.</title>
        <authorList>
            <person name="Fujikawa T."/>
            <person name="Sawada H."/>
        </authorList>
    </citation>
    <scope>NUCLEOTIDE SEQUENCE [LARGE SCALE GENOMIC DNA]</scope>
    <source>
        <strain evidence="4 5">MAFF212428</strain>
    </source>
</reference>
<dbReference type="PANTHER" id="PTHR43384:SF6">
    <property type="entry name" value="SEPTUM SITE-DETERMINING PROTEIN MIND HOMOLOG, CHLOROPLASTIC"/>
    <property type="match status" value="1"/>
</dbReference>
<dbReference type="Proteomes" id="UP000480410">
    <property type="component" value="Unassembled WGS sequence"/>
</dbReference>
<feature type="region of interest" description="Disordered" evidence="3">
    <location>
        <begin position="202"/>
        <end position="252"/>
    </location>
</feature>
<dbReference type="SUPFAM" id="SSF52540">
    <property type="entry name" value="P-loop containing nucleoside triphosphate hydrolases"/>
    <property type="match status" value="1"/>
</dbReference>
<organism evidence="4 5">
    <name type="scientific">Pseudomonas brassicae</name>
    <dbReference type="NCBI Taxonomy" id="2708063"/>
    <lineage>
        <taxon>Bacteria</taxon>
        <taxon>Pseudomonadati</taxon>
        <taxon>Pseudomonadota</taxon>
        <taxon>Gammaproteobacteria</taxon>
        <taxon>Pseudomonadales</taxon>
        <taxon>Pseudomonadaceae</taxon>
        <taxon>Pseudomonas</taxon>
    </lineage>
</organism>
<dbReference type="EMBL" id="JAAHBV010000645">
    <property type="protein sequence ID" value="NER62091.1"/>
    <property type="molecule type" value="Genomic_DNA"/>
</dbReference>
<keyword evidence="2" id="KW-0067">ATP-binding</keyword>
<dbReference type="GO" id="GO:0016887">
    <property type="term" value="F:ATP hydrolysis activity"/>
    <property type="evidence" value="ECO:0007669"/>
    <property type="project" value="TreeGrafter"/>
</dbReference>
<dbReference type="InterPro" id="IPR027417">
    <property type="entry name" value="P-loop_NTPase"/>
</dbReference>
<evidence type="ECO:0000256" key="3">
    <source>
        <dbReference type="SAM" id="MobiDB-lite"/>
    </source>
</evidence>
<keyword evidence="1" id="KW-0547">Nucleotide-binding</keyword>
<dbReference type="GO" id="GO:0051782">
    <property type="term" value="P:negative regulation of cell division"/>
    <property type="evidence" value="ECO:0007669"/>
    <property type="project" value="TreeGrafter"/>
</dbReference>
<dbReference type="GO" id="GO:0009898">
    <property type="term" value="C:cytoplasmic side of plasma membrane"/>
    <property type="evidence" value="ECO:0007669"/>
    <property type="project" value="TreeGrafter"/>
</dbReference>
<evidence type="ECO:0000313" key="4">
    <source>
        <dbReference type="EMBL" id="NER62091.1"/>
    </source>
</evidence>
<dbReference type="InterPro" id="IPR050625">
    <property type="entry name" value="ParA/MinD_ATPase"/>
</dbReference>
<name>A0A6M0CX12_9PSED</name>
<sequence>GVGKTTFAAALAKLLEHPQGRVVALDLDPQNSLGAQLGLPPSTPGLSQASHGAEPWNTVCQALPDSPVECLPFGHADAAQLHTLEQHLANEPGWLMQQLATLALTPDDVLIIDLPTGPNTWLAPVLAMADQVVAVTLPDTASYRVLDTLQAWLAPLHQRTPAARCSYLINQVDPTRALNWTCARYCASVWDANCWAWSGSTTASMKPRPSNSTPSPRYPAALPARTCAPQRMRSPSPSPIIAKNPAPHDCAP</sequence>
<accession>A0A6M0CX12</accession>
<comment type="caution">
    <text evidence="4">The sequence shown here is derived from an EMBL/GenBank/DDBJ whole genome shotgun (WGS) entry which is preliminary data.</text>
</comment>
<evidence type="ECO:0000313" key="5">
    <source>
        <dbReference type="Proteomes" id="UP000480410"/>
    </source>
</evidence>
<dbReference type="GO" id="GO:0005524">
    <property type="term" value="F:ATP binding"/>
    <property type="evidence" value="ECO:0007669"/>
    <property type="project" value="UniProtKB-KW"/>
</dbReference>
<dbReference type="AlphaFoldDB" id="A0A6M0CX12"/>